<proteinExistence type="predicted"/>
<accession>A0A645FH07</accession>
<name>A0A645FH07_9ZZZZ</name>
<protein>
    <submittedName>
        <fullName evidence="1">Uncharacterized protein</fullName>
    </submittedName>
</protein>
<dbReference type="AlphaFoldDB" id="A0A645FH07"/>
<sequence length="65" mass="7479">MADVQLGHHPQLHQHLAQHAAQFTLRSKRTLQVAVRDLARLQQHFAQAQASGLRRINKDWFKGLC</sequence>
<comment type="caution">
    <text evidence="1">The sequence shown here is derived from an EMBL/GenBank/DDBJ whole genome shotgun (WGS) entry which is preliminary data.</text>
</comment>
<dbReference type="EMBL" id="VSSQ01060183">
    <property type="protein sequence ID" value="MPN13661.1"/>
    <property type="molecule type" value="Genomic_DNA"/>
</dbReference>
<gene>
    <name evidence="1" type="ORF">SDC9_160984</name>
</gene>
<reference evidence="1" key="1">
    <citation type="submission" date="2019-08" db="EMBL/GenBank/DDBJ databases">
        <authorList>
            <person name="Kucharzyk K."/>
            <person name="Murdoch R.W."/>
            <person name="Higgins S."/>
            <person name="Loffler F."/>
        </authorList>
    </citation>
    <scope>NUCLEOTIDE SEQUENCE</scope>
</reference>
<evidence type="ECO:0000313" key="1">
    <source>
        <dbReference type="EMBL" id="MPN13661.1"/>
    </source>
</evidence>
<organism evidence="1">
    <name type="scientific">bioreactor metagenome</name>
    <dbReference type="NCBI Taxonomy" id="1076179"/>
    <lineage>
        <taxon>unclassified sequences</taxon>
        <taxon>metagenomes</taxon>
        <taxon>ecological metagenomes</taxon>
    </lineage>
</organism>